<evidence type="ECO:0000313" key="5">
    <source>
        <dbReference type="Proteomes" id="UP000325187"/>
    </source>
</evidence>
<keyword evidence="1" id="KW-0472">Membrane</keyword>
<protein>
    <submittedName>
        <fullName evidence="3">Uncharacterized protein</fullName>
    </submittedName>
</protein>
<proteinExistence type="predicted"/>
<comment type="caution">
    <text evidence="3">The sequence shown here is derived from an EMBL/GenBank/DDBJ whole genome shotgun (WGS) entry which is preliminary data.</text>
</comment>
<dbReference type="Proteomes" id="UP000325187">
    <property type="component" value="Unassembled WGS sequence"/>
</dbReference>
<dbReference type="EMBL" id="BKCM01000003">
    <property type="protein sequence ID" value="GER00202.1"/>
    <property type="molecule type" value="Genomic_DNA"/>
</dbReference>
<evidence type="ECO:0000256" key="1">
    <source>
        <dbReference type="SAM" id="Phobius"/>
    </source>
</evidence>
<dbReference type="RefSeq" id="WP_149999191.1">
    <property type="nucleotide sequence ID" value="NZ_BKCL01000001.1"/>
</dbReference>
<dbReference type="AlphaFoldDB" id="A0A5A7MW99"/>
<organism evidence="3 5">
    <name type="scientific">Iodidimonas gelatinilytica</name>
    <dbReference type="NCBI Taxonomy" id="1236966"/>
    <lineage>
        <taxon>Bacteria</taxon>
        <taxon>Pseudomonadati</taxon>
        <taxon>Pseudomonadota</taxon>
        <taxon>Alphaproteobacteria</taxon>
        <taxon>Iodidimonadales</taxon>
        <taxon>Iodidimonadaceae</taxon>
        <taxon>Iodidimonas</taxon>
    </lineage>
</organism>
<keyword evidence="1" id="KW-1133">Transmembrane helix</keyword>
<accession>A0A5A7MW99</accession>
<dbReference type="Proteomes" id="UP000322084">
    <property type="component" value="Unassembled WGS sequence"/>
</dbReference>
<evidence type="ECO:0000313" key="2">
    <source>
        <dbReference type="EMBL" id="GEQ96475.1"/>
    </source>
</evidence>
<keyword evidence="1" id="KW-0812">Transmembrane</keyword>
<accession>A0A5A7MN79</accession>
<evidence type="ECO:0000313" key="3">
    <source>
        <dbReference type="EMBL" id="GER00202.1"/>
    </source>
</evidence>
<feature type="transmembrane region" description="Helical" evidence="1">
    <location>
        <begin position="14"/>
        <end position="34"/>
    </location>
</feature>
<dbReference type="EMBL" id="BKCL01000001">
    <property type="protein sequence ID" value="GEQ96475.1"/>
    <property type="molecule type" value="Genomic_DNA"/>
</dbReference>
<name>A0A5A7MW99_9PROT</name>
<evidence type="ECO:0000313" key="4">
    <source>
        <dbReference type="Proteomes" id="UP000322084"/>
    </source>
</evidence>
<sequence>MSNILGVLLTSDHLLLGLLAALIIVALMGLIVMFRLSDKLRDIENAQKYQHKELMKEVALNSPIRAAIAAVIAAQGKKPPTLQDFQAEVGALTENWAEIEALAEQAQSQLAKMVDEAADGNARDSA</sequence>
<reference evidence="4 5" key="1">
    <citation type="submission" date="2019-09" db="EMBL/GenBank/DDBJ databases">
        <title>NBRP : Genome information of microbial organism related human and environment.</title>
        <authorList>
            <person name="Hattori M."/>
            <person name="Oshima K."/>
            <person name="Inaba H."/>
            <person name="Suda W."/>
            <person name="Sakamoto M."/>
            <person name="Iino T."/>
            <person name="Kitahara M."/>
            <person name="Oshida Y."/>
            <person name="Iida T."/>
            <person name="Kudo T."/>
            <person name="Itoh T."/>
            <person name="Ohkuma M."/>
        </authorList>
    </citation>
    <scope>NUCLEOTIDE SEQUENCE [LARGE SCALE GENOMIC DNA]</scope>
    <source>
        <strain evidence="2 4">Hi-2</strain>
        <strain evidence="3 5">Mie-1</strain>
    </source>
</reference>
<gene>
    <name evidence="2" type="ORF">JCM17844_01120</name>
    <name evidence="3" type="ORF">JCM17845_08250</name>
</gene>
<keyword evidence="5" id="KW-1185">Reference proteome</keyword>